<keyword evidence="12" id="KW-1185">Reference proteome</keyword>
<evidence type="ECO:0000256" key="2">
    <source>
        <dbReference type="ARBA" id="ARBA00004922"/>
    </source>
</evidence>
<sequence length="551" mass="58564">MATRPPEGNHTQQKPRAPVRGLSTGWAFLLLLASRLISARVNLIHDCDEVYNYWEPLHFLLYGSGMQTWEYSSKYALRSYLYLLLHATVAGPAALLFGTGAGKVWVFYATKAGLATLSALCESALYRATREAVGGWTAHLLLALLASSAGMFVSASGLLPSAFAMCCLTAAAAAVLAGRPLRVIVAGAAGLVWGWPVAGVSFLPYAVYVLLAAPLGRALGTAAAALAFTAGPLVITDRVFYGRWTVSLLNFLRYNVGGGGNSALYGTEGAGFYLRSGALALNLALPLAAAAPLALLFRRGHGRPGGRARMAVALAPVPLWLAAISALPHKEERFLYVVYPLVCLAAAVALAATPAALRALGGWLLPRRATLWAAWLAPRAALTAAALLSAMRVAALVRNYGAPMALYRQLPELLPGANTTYVCVGGEWHRFPSAFFLPGPAYRLAYVRSGFDGLLPRAFDLAQGGTAAAPPELNDRNRWEPRNAWADALRCDFFVGLQHAEEPALQDPAEWSPLAARAFVDTARSPSALARALYIPRLSAARNLAAQCAIE</sequence>
<dbReference type="Pfam" id="PF03901">
    <property type="entry name" value="Glyco_transf_22"/>
    <property type="match status" value="1"/>
</dbReference>
<feature type="transmembrane region" description="Helical" evidence="10">
    <location>
        <begin position="133"/>
        <end position="152"/>
    </location>
</feature>
<comment type="subcellular location">
    <subcellularLocation>
        <location evidence="1 10">Endoplasmic reticulum membrane</location>
        <topology evidence="1 10">Multi-pass membrane protein</topology>
    </subcellularLocation>
</comment>
<evidence type="ECO:0000256" key="10">
    <source>
        <dbReference type="RuleBase" id="RU363075"/>
    </source>
</evidence>
<evidence type="ECO:0000256" key="6">
    <source>
        <dbReference type="ARBA" id="ARBA00022692"/>
    </source>
</evidence>
<feature type="transmembrane region" description="Helical" evidence="10">
    <location>
        <begin position="308"/>
        <end position="328"/>
    </location>
</feature>
<comment type="similarity">
    <text evidence="3 10">Belongs to the glycosyltransferase 22 family.</text>
</comment>
<dbReference type="PANTHER" id="PTHR22760:SF2">
    <property type="entry name" value="ALPHA-1,2-MANNOSYLTRANSFERASE ALG9"/>
    <property type="match status" value="1"/>
</dbReference>
<evidence type="ECO:0000256" key="4">
    <source>
        <dbReference type="ARBA" id="ARBA00022676"/>
    </source>
</evidence>
<dbReference type="GO" id="GO:0005789">
    <property type="term" value="C:endoplasmic reticulum membrane"/>
    <property type="evidence" value="ECO:0007669"/>
    <property type="project" value="UniProtKB-SubCell"/>
</dbReference>
<accession>A0AAW1SJN7</accession>
<dbReference type="Proteomes" id="UP001445335">
    <property type="component" value="Unassembled WGS sequence"/>
</dbReference>
<feature type="transmembrane region" description="Helical" evidence="10">
    <location>
        <begin position="183"/>
        <end position="207"/>
    </location>
</feature>
<dbReference type="GO" id="GO:0000026">
    <property type="term" value="F:alpha-1,2-mannosyltransferase activity"/>
    <property type="evidence" value="ECO:0007669"/>
    <property type="project" value="TreeGrafter"/>
</dbReference>
<dbReference type="AlphaFoldDB" id="A0AAW1SJN7"/>
<dbReference type="GO" id="GO:0006487">
    <property type="term" value="P:protein N-linked glycosylation"/>
    <property type="evidence" value="ECO:0007669"/>
    <property type="project" value="TreeGrafter"/>
</dbReference>
<evidence type="ECO:0000256" key="7">
    <source>
        <dbReference type="ARBA" id="ARBA00022824"/>
    </source>
</evidence>
<keyword evidence="8 10" id="KW-1133">Transmembrane helix</keyword>
<organism evidence="11 12">
    <name type="scientific">Elliptochloris bilobata</name>
    <dbReference type="NCBI Taxonomy" id="381761"/>
    <lineage>
        <taxon>Eukaryota</taxon>
        <taxon>Viridiplantae</taxon>
        <taxon>Chlorophyta</taxon>
        <taxon>core chlorophytes</taxon>
        <taxon>Trebouxiophyceae</taxon>
        <taxon>Trebouxiophyceae incertae sedis</taxon>
        <taxon>Elliptochloris clade</taxon>
        <taxon>Elliptochloris</taxon>
    </lineage>
</organism>
<name>A0AAW1SJN7_9CHLO</name>
<evidence type="ECO:0000256" key="9">
    <source>
        <dbReference type="ARBA" id="ARBA00023136"/>
    </source>
</evidence>
<comment type="pathway">
    <text evidence="2">Protein modification; protein glycosylation.</text>
</comment>
<protein>
    <recommendedName>
        <fullName evidence="10">Mannosyltransferase</fullName>
        <ecNumber evidence="10">2.4.1.-</ecNumber>
    </recommendedName>
</protein>
<feature type="transmembrane region" description="Helical" evidence="10">
    <location>
        <begin position="158"/>
        <end position="176"/>
    </location>
</feature>
<gene>
    <name evidence="11" type="ORF">WJX81_005211</name>
</gene>
<keyword evidence="6 10" id="KW-0812">Transmembrane</keyword>
<reference evidence="11 12" key="1">
    <citation type="journal article" date="2024" name="Nat. Commun.">
        <title>Phylogenomics reveals the evolutionary origins of lichenization in chlorophyte algae.</title>
        <authorList>
            <person name="Puginier C."/>
            <person name="Libourel C."/>
            <person name="Otte J."/>
            <person name="Skaloud P."/>
            <person name="Haon M."/>
            <person name="Grisel S."/>
            <person name="Petersen M."/>
            <person name="Berrin J.G."/>
            <person name="Delaux P.M."/>
            <person name="Dal Grande F."/>
            <person name="Keller J."/>
        </authorList>
    </citation>
    <scope>NUCLEOTIDE SEQUENCE [LARGE SCALE GENOMIC DNA]</scope>
    <source>
        <strain evidence="11 12">SAG 245.80</strain>
    </source>
</reference>
<comment type="caution">
    <text evidence="11">The sequence shown here is derived from an EMBL/GenBank/DDBJ whole genome shotgun (WGS) entry which is preliminary data.</text>
</comment>
<evidence type="ECO:0000313" key="12">
    <source>
        <dbReference type="Proteomes" id="UP001445335"/>
    </source>
</evidence>
<evidence type="ECO:0000256" key="5">
    <source>
        <dbReference type="ARBA" id="ARBA00022679"/>
    </source>
</evidence>
<evidence type="ECO:0000256" key="3">
    <source>
        <dbReference type="ARBA" id="ARBA00007063"/>
    </source>
</evidence>
<dbReference type="InterPro" id="IPR005599">
    <property type="entry name" value="GPI_mannosylTrfase"/>
</dbReference>
<feature type="transmembrane region" description="Helical" evidence="10">
    <location>
        <begin position="334"/>
        <end position="357"/>
    </location>
</feature>
<keyword evidence="7 10" id="KW-0256">Endoplasmic reticulum</keyword>
<evidence type="ECO:0000256" key="1">
    <source>
        <dbReference type="ARBA" id="ARBA00004477"/>
    </source>
</evidence>
<feature type="transmembrane region" description="Helical" evidence="10">
    <location>
        <begin position="105"/>
        <end position="126"/>
    </location>
</feature>
<evidence type="ECO:0000313" key="11">
    <source>
        <dbReference type="EMBL" id="KAK9846490.1"/>
    </source>
</evidence>
<feature type="transmembrane region" description="Helical" evidence="10">
    <location>
        <begin position="80"/>
        <end position="99"/>
    </location>
</feature>
<dbReference type="EC" id="2.4.1.-" evidence="10"/>
<keyword evidence="9 10" id="KW-0472">Membrane</keyword>
<dbReference type="PANTHER" id="PTHR22760">
    <property type="entry name" value="GLYCOSYLTRANSFERASE"/>
    <property type="match status" value="1"/>
</dbReference>
<keyword evidence="4 10" id="KW-0328">Glycosyltransferase</keyword>
<keyword evidence="5" id="KW-0808">Transferase</keyword>
<dbReference type="EMBL" id="JALJOU010000001">
    <property type="protein sequence ID" value="KAK9846490.1"/>
    <property type="molecule type" value="Genomic_DNA"/>
</dbReference>
<feature type="transmembrane region" description="Helical" evidence="10">
    <location>
        <begin position="369"/>
        <end position="391"/>
    </location>
</feature>
<feature type="transmembrane region" description="Helical" evidence="10">
    <location>
        <begin position="272"/>
        <end position="296"/>
    </location>
</feature>
<proteinExistence type="inferred from homology"/>
<evidence type="ECO:0000256" key="8">
    <source>
        <dbReference type="ARBA" id="ARBA00022989"/>
    </source>
</evidence>